<evidence type="ECO:0000259" key="17">
    <source>
        <dbReference type="Pfam" id="PF13193"/>
    </source>
</evidence>
<evidence type="ECO:0000256" key="6">
    <source>
        <dbReference type="ARBA" id="ARBA00022741"/>
    </source>
</evidence>
<keyword evidence="18" id="KW-0012">Acyltransferase</keyword>
<dbReference type="InterPro" id="IPR000873">
    <property type="entry name" value="AMP-dep_synth/lig_dom"/>
</dbReference>
<evidence type="ECO:0000256" key="3">
    <source>
        <dbReference type="ARBA" id="ARBA00005005"/>
    </source>
</evidence>
<evidence type="ECO:0000256" key="1">
    <source>
        <dbReference type="ARBA" id="ARBA00001946"/>
    </source>
</evidence>
<dbReference type="CDD" id="cd05936">
    <property type="entry name" value="FC-FACS_FadD_like"/>
    <property type="match status" value="1"/>
</dbReference>
<evidence type="ECO:0000256" key="7">
    <source>
        <dbReference type="ARBA" id="ARBA00022832"/>
    </source>
</evidence>
<evidence type="ECO:0000256" key="15">
    <source>
        <dbReference type="SAM" id="MobiDB-lite"/>
    </source>
</evidence>
<dbReference type="Proteomes" id="UP000004263">
    <property type="component" value="Unassembled WGS sequence"/>
</dbReference>
<comment type="similarity">
    <text evidence="4">Belongs to the ATP-dependent AMP-binding enzyme family.</text>
</comment>
<dbReference type="GO" id="GO:0004467">
    <property type="term" value="F:long-chain fatty acid-CoA ligase activity"/>
    <property type="evidence" value="ECO:0007669"/>
    <property type="project" value="UniProtKB-EC"/>
</dbReference>
<keyword evidence="8" id="KW-0067">ATP-binding</keyword>
<feature type="domain" description="AMP-binding enzyme C-terminal" evidence="17">
    <location>
        <begin position="480"/>
        <end position="554"/>
    </location>
</feature>
<evidence type="ECO:0000256" key="11">
    <source>
        <dbReference type="ARBA" id="ARBA00023136"/>
    </source>
</evidence>
<dbReference type="InterPro" id="IPR050237">
    <property type="entry name" value="ATP-dep_AMP-bd_enzyme"/>
</dbReference>
<dbReference type="InterPro" id="IPR025110">
    <property type="entry name" value="AMP-bd_C"/>
</dbReference>
<keyword evidence="7" id="KW-0276">Fatty acid metabolism</keyword>
<dbReference type="EC" id="6.2.1.3" evidence="12"/>
<sequence length="578" mass="63867">MDASFWDGKRAPGVIDQIDLDKYDSVVEVIEHAFKEYADRPAFTSIGHTVTYRQIDEWSAAFANYLQNHTSLKKGDTIAIQMPNTLQYPVVMYGALRAGLRVTNTNPLYTEREMLHQFNDSEAKALVCMDVFAKSVQNIKDQTGLETIIVTSLADMLPGLKRVLINFAAKYVKKMVPSYDLPGAIRLRNALSLGAGKSFKPDHMENPQDTIILQYTGGTTGVAKGAELTNRNLVANMLQSKSMLQQVNENGEKLKGNGQAIAVAPLPLYHIYAFTVHLMALFEQGDHSVLIANPRDTETFIKFISPFKLNAFVGLNTLFVSLMASPNFKKLDFSELKLTLSGGTALMDDTAKRWKELTGSGISEAYGLTECSPAVTMNPGGGLERMGTVGQAVPATALKCIDDEGNEVAIGERGELCVKGPQVMKGYWKRPDASKSAFTEDGEWFRTGDVAIIDEDGFVKIVDRIKDMILVSGFNVFPNEIEAVVSEHPDVDNCAVIGVPDDKSGEAVKLYIMTENSNLTGDDMKAWLKDKLTGYKMPRHIEFRDELPMTPVGKILRRELKDEEEAKRAKKPESEKVA</sequence>
<dbReference type="PANTHER" id="PTHR43767:SF8">
    <property type="entry name" value="LONG-CHAIN-FATTY-ACID--COA LIGASE"/>
    <property type="match status" value="1"/>
</dbReference>
<dbReference type="SUPFAM" id="SSF56801">
    <property type="entry name" value="Acetyl-CoA synthetase-like"/>
    <property type="match status" value="1"/>
</dbReference>
<protein>
    <recommendedName>
        <fullName evidence="13">Long-chain-fatty-acid--CoA ligase</fullName>
        <ecNumber evidence="12">6.2.1.3</ecNumber>
    </recommendedName>
    <alternativeName>
        <fullName evidence="14">Long-chain acyl-CoA synthetase</fullName>
    </alternativeName>
</protein>
<name>Q1N0H2_9GAMM</name>
<keyword evidence="18" id="KW-0808">Transferase</keyword>
<dbReference type="GO" id="GO:0016020">
    <property type="term" value="C:membrane"/>
    <property type="evidence" value="ECO:0007669"/>
    <property type="project" value="UniProtKB-SubCell"/>
</dbReference>
<dbReference type="FunFam" id="3.30.300.30:FF:000006">
    <property type="entry name" value="Long-chain-fatty-acid--CoA ligase FadD"/>
    <property type="match status" value="1"/>
</dbReference>
<evidence type="ECO:0000313" key="18">
    <source>
        <dbReference type="EMBL" id="EAT11692.1"/>
    </source>
</evidence>
<comment type="subcellular location">
    <subcellularLocation>
        <location evidence="2">Membrane</location>
        <topology evidence="2">Peripheral membrane protein</topology>
    </subcellularLocation>
</comment>
<comment type="cofactor">
    <cofactor evidence="1">
        <name>Mg(2+)</name>
        <dbReference type="ChEBI" id="CHEBI:18420"/>
    </cofactor>
</comment>
<dbReference type="GO" id="GO:0016746">
    <property type="term" value="F:acyltransferase activity"/>
    <property type="evidence" value="ECO:0007669"/>
    <property type="project" value="UniProtKB-KW"/>
</dbReference>
<gene>
    <name evidence="18" type="ORF">RED65_06077</name>
</gene>
<dbReference type="RefSeq" id="WP_007016462.1">
    <property type="nucleotide sequence ID" value="NZ_AAQH01000014.1"/>
</dbReference>
<accession>Q1N0H2</accession>
<dbReference type="STRING" id="207949.RED65_06077"/>
<evidence type="ECO:0000256" key="14">
    <source>
        <dbReference type="ARBA" id="ARBA00042773"/>
    </source>
</evidence>
<dbReference type="EMBL" id="AAQH01000014">
    <property type="protein sequence ID" value="EAT11692.1"/>
    <property type="molecule type" value="Genomic_DNA"/>
</dbReference>
<dbReference type="PROSITE" id="PS00455">
    <property type="entry name" value="AMP_BINDING"/>
    <property type="match status" value="1"/>
</dbReference>
<dbReference type="Gene3D" id="3.40.50.980">
    <property type="match status" value="2"/>
</dbReference>
<keyword evidence="9" id="KW-0460">Magnesium</keyword>
<evidence type="ECO:0000256" key="10">
    <source>
        <dbReference type="ARBA" id="ARBA00023098"/>
    </source>
</evidence>
<comment type="caution">
    <text evidence="18">The sequence shown here is derived from an EMBL/GenBank/DDBJ whole genome shotgun (WGS) entry which is preliminary data.</text>
</comment>
<evidence type="ECO:0000313" key="19">
    <source>
        <dbReference type="Proteomes" id="UP000004263"/>
    </source>
</evidence>
<dbReference type="OrthoDB" id="9761989at2"/>
<keyword evidence="11" id="KW-0472">Membrane</keyword>
<evidence type="ECO:0000256" key="4">
    <source>
        <dbReference type="ARBA" id="ARBA00006432"/>
    </source>
</evidence>
<evidence type="ECO:0000259" key="16">
    <source>
        <dbReference type="Pfam" id="PF00501"/>
    </source>
</evidence>
<proteinExistence type="inferred from homology"/>
<feature type="domain" description="AMP-dependent synthetase/ligase" evidence="16">
    <location>
        <begin position="31"/>
        <end position="428"/>
    </location>
</feature>
<keyword evidence="10" id="KW-0443">Lipid metabolism</keyword>
<dbReference type="GO" id="GO:0005524">
    <property type="term" value="F:ATP binding"/>
    <property type="evidence" value="ECO:0007669"/>
    <property type="project" value="UniProtKB-KW"/>
</dbReference>
<dbReference type="Pfam" id="PF13193">
    <property type="entry name" value="AMP-binding_C"/>
    <property type="match status" value="1"/>
</dbReference>
<dbReference type="InterPro" id="IPR020845">
    <property type="entry name" value="AMP-binding_CS"/>
</dbReference>
<keyword evidence="6" id="KW-0547">Nucleotide-binding</keyword>
<dbReference type="Gene3D" id="3.30.300.30">
    <property type="match status" value="1"/>
</dbReference>
<evidence type="ECO:0000256" key="12">
    <source>
        <dbReference type="ARBA" id="ARBA00026121"/>
    </source>
</evidence>
<dbReference type="AlphaFoldDB" id="Q1N0H2"/>
<reference evidence="18 19" key="1">
    <citation type="submission" date="2006-03" db="EMBL/GenBank/DDBJ databases">
        <authorList>
            <person name="Pinhassi J."/>
            <person name="Pedros-Alio C."/>
            <person name="Ferriera S."/>
            <person name="Johnson J."/>
            <person name="Kravitz S."/>
            <person name="Halpern A."/>
            <person name="Remington K."/>
            <person name="Beeson K."/>
            <person name="Tran B."/>
            <person name="Rogers Y.-H."/>
            <person name="Friedman R."/>
            <person name="Venter J.C."/>
        </authorList>
    </citation>
    <scope>NUCLEOTIDE SEQUENCE [LARGE SCALE GENOMIC DNA]</scope>
    <source>
        <strain evidence="18 19">RED65</strain>
    </source>
</reference>
<feature type="region of interest" description="Disordered" evidence="15">
    <location>
        <begin position="558"/>
        <end position="578"/>
    </location>
</feature>
<comment type="pathway">
    <text evidence="3">Lipid metabolism; fatty acid beta-oxidation.</text>
</comment>
<evidence type="ECO:0000256" key="5">
    <source>
        <dbReference type="ARBA" id="ARBA00022598"/>
    </source>
</evidence>
<evidence type="ECO:0000256" key="2">
    <source>
        <dbReference type="ARBA" id="ARBA00004170"/>
    </source>
</evidence>
<keyword evidence="19" id="KW-1185">Reference proteome</keyword>
<organism evidence="18 19">
    <name type="scientific">Bermanella marisrubri</name>
    <dbReference type="NCBI Taxonomy" id="207949"/>
    <lineage>
        <taxon>Bacteria</taxon>
        <taxon>Pseudomonadati</taxon>
        <taxon>Pseudomonadota</taxon>
        <taxon>Gammaproteobacteria</taxon>
        <taxon>Oceanospirillales</taxon>
        <taxon>Oceanospirillaceae</taxon>
        <taxon>Bermanella</taxon>
    </lineage>
</organism>
<dbReference type="InterPro" id="IPR045851">
    <property type="entry name" value="AMP-bd_C_sf"/>
</dbReference>
<dbReference type="HOGENOM" id="CLU_000022_59_9_6"/>
<evidence type="ECO:0000256" key="9">
    <source>
        <dbReference type="ARBA" id="ARBA00022842"/>
    </source>
</evidence>
<dbReference type="Gene3D" id="2.30.38.10">
    <property type="entry name" value="Luciferase, Domain 3"/>
    <property type="match status" value="1"/>
</dbReference>
<dbReference type="FunFam" id="3.40.50.12780:FF:000003">
    <property type="entry name" value="Long-chain-fatty-acid--CoA ligase FadD"/>
    <property type="match status" value="1"/>
</dbReference>
<keyword evidence="5" id="KW-0436">Ligase</keyword>
<evidence type="ECO:0000256" key="13">
    <source>
        <dbReference type="ARBA" id="ARBA00039545"/>
    </source>
</evidence>
<evidence type="ECO:0000256" key="8">
    <source>
        <dbReference type="ARBA" id="ARBA00022840"/>
    </source>
</evidence>
<dbReference type="PANTHER" id="PTHR43767">
    <property type="entry name" value="LONG-CHAIN-FATTY-ACID--COA LIGASE"/>
    <property type="match status" value="1"/>
</dbReference>
<dbReference type="Pfam" id="PF00501">
    <property type="entry name" value="AMP-binding"/>
    <property type="match status" value="1"/>
</dbReference>